<reference evidence="2" key="1">
    <citation type="journal article" date="2020" name="Stud. Mycol.">
        <title>101 Dothideomycetes genomes: a test case for predicting lifestyles and emergence of pathogens.</title>
        <authorList>
            <person name="Haridas S."/>
            <person name="Albert R."/>
            <person name="Binder M."/>
            <person name="Bloem J."/>
            <person name="Labutti K."/>
            <person name="Salamov A."/>
            <person name="Andreopoulos B."/>
            <person name="Baker S."/>
            <person name="Barry K."/>
            <person name="Bills G."/>
            <person name="Bluhm B."/>
            <person name="Cannon C."/>
            <person name="Castanera R."/>
            <person name="Culley D."/>
            <person name="Daum C."/>
            <person name="Ezra D."/>
            <person name="Gonzalez J."/>
            <person name="Henrissat B."/>
            <person name="Kuo A."/>
            <person name="Liang C."/>
            <person name="Lipzen A."/>
            <person name="Lutzoni F."/>
            <person name="Magnuson J."/>
            <person name="Mondo S."/>
            <person name="Nolan M."/>
            <person name="Ohm R."/>
            <person name="Pangilinan J."/>
            <person name="Park H.-J."/>
            <person name="Ramirez L."/>
            <person name="Alfaro M."/>
            <person name="Sun H."/>
            <person name="Tritt A."/>
            <person name="Yoshinaga Y."/>
            <person name="Zwiers L.-H."/>
            <person name="Turgeon B."/>
            <person name="Goodwin S."/>
            <person name="Spatafora J."/>
            <person name="Crous P."/>
            <person name="Grigoriev I."/>
        </authorList>
    </citation>
    <scope>NUCLEOTIDE SEQUENCE</scope>
    <source>
        <strain evidence="2">CBS 119925</strain>
    </source>
</reference>
<sequence>MDSARKPTKVIQVAPEYAPALHPADVKRQCAFFKEETGADVNPVMRGSKVASFQFFGSGQSVDAAVAAVNKWMADVRPKTGASAAWAKMPAFDHAKWYQEQVAQKDAERREQFKGEAPPGLEYRVTVPWPKELLEASESNKPIDFFGHKLEKLNPIRTEEEVYINLLPQVKPAWQVEIQGHREQNIQRAEERYKNMIRKIITKVTSGSSTCFIVLDDSEGDQVVMADREEDAYIPRLIVSKKRQRETGSFRNNPLDELQSAQLAAEIARALDTIRYERGAFGLFIHLGGLRLRGLSSETKTGDTSSLSTFRNFIEGRGLLQTQKRLATFDKGKHLLEHLMRSDALLEPVKPGDSVFGIVPHSLQETPPTFRASFVLEDPDRRVPETFVLRKNPPQTQKRTGQAHHIVVQVHWTPDEDGHFEKLPPHFYRLGIGQGPKQNINVTLLELSESRGWCFDLESMDAIPNKFVNPAILGFAEGVKLDPKCCEPTSTKPFATCRPSPSTKIVFSRLDRIYAFGIKDTSYRVEATAMWYPKATVPCWGLTVSHMEWKAHLAELETLSPGGGAQWGQGNLVKLFFPEDGISSRANARSSSTTGPGNGLKLLVEKLMELSKIVKAALGETEPTAPSQPRQQPGRRLGDGLEEAIRLIDLGN</sequence>
<name>A0A6A6V7A4_9PLEO</name>
<gene>
    <name evidence="2" type="ORF">M011DRAFT_85036</name>
</gene>
<keyword evidence="3" id="KW-1185">Reference proteome</keyword>
<evidence type="ECO:0000256" key="1">
    <source>
        <dbReference type="SAM" id="MobiDB-lite"/>
    </source>
</evidence>
<dbReference type="EMBL" id="MU006577">
    <property type="protein sequence ID" value="KAF2746488.1"/>
    <property type="molecule type" value="Genomic_DNA"/>
</dbReference>
<protein>
    <submittedName>
        <fullName evidence="2">Uncharacterized protein</fullName>
    </submittedName>
</protein>
<proteinExistence type="predicted"/>
<dbReference type="AlphaFoldDB" id="A0A6A6V7A4"/>
<feature type="region of interest" description="Disordered" evidence="1">
    <location>
        <begin position="618"/>
        <end position="638"/>
    </location>
</feature>
<dbReference type="Proteomes" id="UP000799440">
    <property type="component" value="Unassembled WGS sequence"/>
</dbReference>
<evidence type="ECO:0000313" key="3">
    <source>
        <dbReference type="Proteomes" id="UP000799440"/>
    </source>
</evidence>
<dbReference type="OrthoDB" id="4739136at2759"/>
<organism evidence="2 3">
    <name type="scientific">Sporormia fimetaria CBS 119925</name>
    <dbReference type="NCBI Taxonomy" id="1340428"/>
    <lineage>
        <taxon>Eukaryota</taxon>
        <taxon>Fungi</taxon>
        <taxon>Dikarya</taxon>
        <taxon>Ascomycota</taxon>
        <taxon>Pezizomycotina</taxon>
        <taxon>Dothideomycetes</taxon>
        <taxon>Pleosporomycetidae</taxon>
        <taxon>Pleosporales</taxon>
        <taxon>Sporormiaceae</taxon>
        <taxon>Sporormia</taxon>
    </lineage>
</organism>
<evidence type="ECO:0000313" key="2">
    <source>
        <dbReference type="EMBL" id="KAF2746488.1"/>
    </source>
</evidence>
<accession>A0A6A6V7A4</accession>